<dbReference type="EMBL" id="CP076132">
    <property type="protein sequence ID" value="QWG00836.1"/>
    <property type="molecule type" value="Genomic_DNA"/>
</dbReference>
<dbReference type="RefSeq" id="WP_169665168.1">
    <property type="nucleotide sequence ID" value="NZ_CP076132.1"/>
</dbReference>
<feature type="transmembrane region" description="Helical" evidence="1">
    <location>
        <begin position="41"/>
        <end position="58"/>
    </location>
</feature>
<feature type="transmembrane region" description="Helical" evidence="1">
    <location>
        <begin position="319"/>
        <end position="340"/>
    </location>
</feature>
<keyword evidence="1" id="KW-0812">Transmembrane</keyword>
<keyword evidence="1" id="KW-0472">Membrane</keyword>
<dbReference type="Proteomes" id="UP000678679">
    <property type="component" value="Chromosome 1"/>
</dbReference>
<organism evidence="2 3">
    <name type="scientific">Flammeovirga yaeyamensis</name>
    <dbReference type="NCBI Taxonomy" id="367791"/>
    <lineage>
        <taxon>Bacteria</taxon>
        <taxon>Pseudomonadati</taxon>
        <taxon>Bacteroidota</taxon>
        <taxon>Cytophagia</taxon>
        <taxon>Cytophagales</taxon>
        <taxon>Flammeovirgaceae</taxon>
        <taxon>Flammeovirga</taxon>
    </lineage>
</organism>
<feature type="transmembrane region" description="Helical" evidence="1">
    <location>
        <begin position="253"/>
        <end position="275"/>
    </location>
</feature>
<sequence>MLSKLQSFYNKQTTLSQILCVLLLLIINSRFAPTWHYKYDLVNYIYITVAFAFIHHFLIYKENQNLKKSIIILLSCIFLLDLGVHLQNEYSYVRLDQFKNNIGVGISDLFGRILKFFIRPGIIAYFLNLSLFGSIFYFINTINFKPLLETKKLLRDDLKFGYLAYALSIAVGLLFSLSINIDVYTTMFEDEEVIHQTVIYHSFLLLTIPFLSSFGIKYLRNIGFSPFKSLLSISLLSQLLITIYFLLFEENNAQTVIFSEFFTGFMGSLIGLMFIVFLTNKYNFYLGSLIIYIGLNFYYKYYVIQNELQSNNTLDINSLTTFSGDIFFSFIAEIAIYFLVGKLLEKFTTNNSMELKSNL</sequence>
<evidence type="ECO:0000313" key="3">
    <source>
        <dbReference type="Proteomes" id="UP000678679"/>
    </source>
</evidence>
<gene>
    <name evidence="2" type="ORF">KMW28_14365</name>
</gene>
<keyword evidence="1" id="KW-1133">Transmembrane helix</keyword>
<feature type="transmembrane region" description="Helical" evidence="1">
    <location>
        <begin position="70"/>
        <end position="87"/>
    </location>
</feature>
<feature type="transmembrane region" description="Helical" evidence="1">
    <location>
        <begin position="117"/>
        <end position="139"/>
    </location>
</feature>
<evidence type="ECO:0000256" key="1">
    <source>
        <dbReference type="SAM" id="Phobius"/>
    </source>
</evidence>
<accession>A0AAX1N372</accession>
<name>A0AAX1N372_9BACT</name>
<dbReference type="AlphaFoldDB" id="A0AAX1N372"/>
<proteinExistence type="predicted"/>
<evidence type="ECO:0000313" key="2">
    <source>
        <dbReference type="EMBL" id="QWG00836.1"/>
    </source>
</evidence>
<feature type="transmembrane region" description="Helical" evidence="1">
    <location>
        <begin position="282"/>
        <end position="299"/>
    </location>
</feature>
<protein>
    <submittedName>
        <fullName evidence="2">Uncharacterized protein</fullName>
    </submittedName>
</protein>
<reference evidence="2 3" key="1">
    <citation type="submission" date="2021-05" db="EMBL/GenBank/DDBJ databases">
        <title>Comparative genomic studies on the polysaccharide-degrading batcterial strains of the Flammeovirga genus.</title>
        <authorList>
            <person name="Zewei F."/>
            <person name="Zheng Z."/>
            <person name="Yu L."/>
            <person name="Ruyue G."/>
            <person name="Yanhong M."/>
            <person name="Yuanyuan C."/>
            <person name="Jingyan G."/>
            <person name="Wenjun H."/>
        </authorList>
    </citation>
    <scope>NUCLEOTIDE SEQUENCE [LARGE SCALE GENOMIC DNA]</scope>
    <source>
        <strain evidence="2 3">NBRC:100898</strain>
    </source>
</reference>
<feature type="transmembrane region" description="Helical" evidence="1">
    <location>
        <begin position="230"/>
        <end position="247"/>
    </location>
</feature>
<keyword evidence="3" id="KW-1185">Reference proteome</keyword>
<dbReference type="KEGG" id="fya:KMW28_14365"/>
<feature type="transmembrane region" description="Helical" evidence="1">
    <location>
        <begin position="199"/>
        <end position="218"/>
    </location>
</feature>
<feature type="transmembrane region" description="Helical" evidence="1">
    <location>
        <begin position="160"/>
        <end position="179"/>
    </location>
</feature>